<comment type="caution">
    <text evidence="1">The sequence shown here is derived from an EMBL/GenBank/DDBJ whole genome shotgun (WGS) entry which is preliminary data.</text>
</comment>
<name>A0AAV4VXZ1_CAEEX</name>
<protein>
    <submittedName>
        <fullName evidence="1">Uncharacterized protein</fullName>
    </submittedName>
</protein>
<sequence length="148" mass="17329">MQNNEIQSSAQDMHPSYFSSFPPFKRMSAKKLLQGERGSNHPGKLLTKNLRVLNLRREDKAVFEFKPFPETSREETMKYNLLARYASFLFLFIPAIQKNECKETFCADKEDPTTLGKLLTKNPGVLNLRRKDRVVIEFKPFLRLTREE</sequence>
<evidence type="ECO:0000313" key="2">
    <source>
        <dbReference type="Proteomes" id="UP001054945"/>
    </source>
</evidence>
<dbReference type="AlphaFoldDB" id="A0AAV4VXZ1"/>
<dbReference type="Proteomes" id="UP001054945">
    <property type="component" value="Unassembled WGS sequence"/>
</dbReference>
<proteinExistence type="predicted"/>
<keyword evidence="2" id="KW-1185">Reference proteome</keyword>
<dbReference type="EMBL" id="BPLR01015250">
    <property type="protein sequence ID" value="GIY74735.1"/>
    <property type="molecule type" value="Genomic_DNA"/>
</dbReference>
<gene>
    <name evidence="1" type="ORF">CEXT_738621</name>
</gene>
<reference evidence="1 2" key="1">
    <citation type="submission" date="2021-06" db="EMBL/GenBank/DDBJ databases">
        <title>Caerostris extrusa draft genome.</title>
        <authorList>
            <person name="Kono N."/>
            <person name="Arakawa K."/>
        </authorList>
    </citation>
    <scope>NUCLEOTIDE SEQUENCE [LARGE SCALE GENOMIC DNA]</scope>
</reference>
<evidence type="ECO:0000313" key="1">
    <source>
        <dbReference type="EMBL" id="GIY74735.1"/>
    </source>
</evidence>
<organism evidence="1 2">
    <name type="scientific">Caerostris extrusa</name>
    <name type="common">Bark spider</name>
    <name type="synonym">Caerostris bankana</name>
    <dbReference type="NCBI Taxonomy" id="172846"/>
    <lineage>
        <taxon>Eukaryota</taxon>
        <taxon>Metazoa</taxon>
        <taxon>Ecdysozoa</taxon>
        <taxon>Arthropoda</taxon>
        <taxon>Chelicerata</taxon>
        <taxon>Arachnida</taxon>
        <taxon>Araneae</taxon>
        <taxon>Araneomorphae</taxon>
        <taxon>Entelegynae</taxon>
        <taxon>Araneoidea</taxon>
        <taxon>Araneidae</taxon>
        <taxon>Caerostris</taxon>
    </lineage>
</organism>
<accession>A0AAV4VXZ1</accession>